<feature type="compositionally biased region" description="Polar residues" evidence="4">
    <location>
        <begin position="390"/>
        <end position="400"/>
    </location>
</feature>
<feature type="compositionally biased region" description="Basic and acidic residues" evidence="4">
    <location>
        <begin position="120"/>
        <end position="144"/>
    </location>
</feature>
<proteinExistence type="inferred from homology"/>
<evidence type="ECO:0000256" key="1">
    <source>
        <dbReference type="ARBA" id="ARBA00004123"/>
    </source>
</evidence>
<comment type="similarity">
    <text evidence="2">Belongs to the SURF6 family.</text>
</comment>
<evidence type="ECO:0000256" key="2">
    <source>
        <dbReference type="ARBA" id="ARBA00005904"/>
    </source>
</evidence>
<reference evidence="7 8" key="1">
    <citation type="submission" date="2013-03" db="EMBL/GenBank/DDBJ databases">
        <title>The Genome Sequence of Cladophialophora carrionii CBS 160.54.</title>
        <authorList>
            <consortium name="The Broad Institute Genomics Platform"/>
            <person name="Cuomo C."/>
            <person name="de Hoog S."/>
            <person name="Gorbushina A."/>
            <person name="Walker B."/>
            <person name="Young S.K."/>
            <person name="Zeng Q."/>
            <person name="Gargeya S."/>
            <person name="Fitzgerald M."/>
            <person name="Haas B."/>
            <person name="Abouelleil A."/>
            <person name="Allen A.W."/>
            <person name="Alvarado L."/>
            <person name="Arachchi H.M."/>
            <person name="Berlin A.M."/>
            <person name="Chapman S.B."/>
            <person name="Gainer-Dewar J."/>
            <person name="Goldberg J."/>
            <person name="Griggs A."/>
            <person name="Gujja S."/>
            <person name="Hansen M."/>
            <person name="Howarth C."/>
            <person name="Imamovic A."/>
            <person name="Ireland A."/>
            <person name="Larimer J."/>
            <person name="McCowan C."/>
            <person name="Murphy C."/>
            <person name="Pearson M."/>
            <person name="Poon T.W."/>
            <person name="Priest M."/>
            <person name="Roberts A."/>
            <person name="Saif S."/>
            <person name="Shea T."/>
            <person name="Sisk P."/>
            <person name="Sykes S."/>
            <person name="Wortman J."/>
            <person name="Nusbaum C."/>
            <person name="Birren B."/>
        </authorList>
    </citation>
    <scope>NUCLEOTIDE SEQUENCE [LARGE SCALE GENOMIC DNA]</scope>
    <source>
        <strain evidence="7 8">CBS 160.54</strain>
    </source>
</reference>
<dbReference type="HOGENOM" id="CLU_018300_1_0_1"/>
<feature type="compositionally biased region" description="Basic and acidic residues" evidence="4">
    <location>
        <begin position="475"/>
        <end position="512"/>
    </location>
</feature>
<dbReference type="OrthoDB" id="444809at2759"/>
<dbReference type="InterPro" id="IPR029190">
    <property type="entry name" value="Rrp14/SURF6_C"/>
</dbReference>
<dbReference type="InterPro" id="IPR007019">
    <property type="entry name" value="SURF6"/>
</dbReference>
<evidence type="ECO:0008006" key="9">
    <source>
        <dbReference type="Google" id="ProtNLM"/>
    </source>
</evidence>
<dbReference type="EMBL" id="KB822704">
    <property type="protein sequence ID" value="ETI25137.1"/>
    <property type="molecule type" value="Genomic_DNA"/>
</dbReference>
<feature type="compositionally biased region" description="Basic and acidic residues" evidence="4">
    <location>
        <begin position="429"/>
        <end position="442"/>
    </location>
</feature>
<feature type="compositionally biased region" description="Low complexity" evidence="4">
    <location>
        <begin position="354"/>
        <end position="370"/>
    </location>
</feature>
<dbReference type="VEuPathDB" id="FungiDB:G647_04509"/>
<organism evidence="7 8">
    <name type="scientific">Cladophialophora carrionii CBS 160.54</name>
    <dbReference type="NCBI Taxonomy" id="1279043"/>
    <lineage>
        <taxon>Eukaryota</taxon>
        <taxon>Fungi</taxon>
        <taxon>Dikarya</taxon>
        <taxon>Ascomycota</taxon>
        <taxon>Pezizomycotina</taxon>
        <taxon>Eurotiomycetes</taxon>
        <taxon>Chaetothyriomycetidae</taxon>
        <taxon>Chaetothyriales</taxon>
        <taxon>Herpotrichiellaceae</taxon>
        <taxon>Cladophialophora</taxon>
    </lineage>
</organism>
<comment type="subcellular location">
    <subcellularLocation>
        <location evidence="1">Nucleus</location>
    </subcellularLocation>
</comment>
<feature type="compositionally biased region" description="Basic residues" evidence="4">
    <location>
        <begin position="465"/>
        <end position="474"/>
    </location>
</feature>
<evidence type="ECO:0000259" key="6">
    <source>
        <dbReference type="Pfam" id="PF15459"/>
    </source>
</evidence>
<sequence length="538" mass="60548">MDDELTERLKGHARSFDSLLSLIPAKLYYSGDVSDQWKRKKQTPEEKRAAKMAKLDPDNWKSAKDIMDERAAAAALKRKREAGEDEDESAESPNLGDGDDLEPPKAVLDAQQPKQKKRKVDVNTKTEPETPEDRRRRKAEERAAKRERKKEKKAKAKEKAERQKAKKREAQGQFNTISNDTPSTKPKKEAKELQLKTPVDLTTPVGRAEEAAQDDGPHRAESPSTASSEAEEEAEEVFSPQHESGVSSTSSVQPASIDETIKPDEQTTSFPPPTTSTNQIDTSKDPRQRLQEALSQFRAERKAEGTDGRPPKNRQELLDQRRRKEEARKAAKKEQRAREKEEEARRQDEEIARRFSPGGSGSLLASPRSPIIGDNNSSNNFTFGRIAFSDGTTLDPSTSDVIDPHKKKGPRDVASQLQLAQAKKARLAGLDEEKRSEIEQKDMWLNAKRRAHGEHVRDDSSLLKKALKRQQGQKKKSEKDWTERMEGVKKAQETKQKKRTENLARGKEEKRAGKGKKVKRPGFEGSFKGRTGGGRKKS</sequence>
<accession>V9DGN8</accession>
<evidence type="ECO:0000313" key="7">
    <source>
        <dbReference type="EMBL" id="ETI25137.1"/>
    </source>
</evidence>
<dbReference type="PANTHER" id="PTHR14369:SF0">
    <property type="entry name" value="SURFEIT LOCUS PROTEIN 6"/>
    <property type="match status" value="1"/>
</dbReference>
<feature type="compositionally biased region" description="Basic and acidic residues" evidence="4">
    <location>
        <begin position="42"/>
        <end position="71"/>
    </location>
</feature>
<name>V9DGN8_9EURO</name>
<gene>
    <name evidence="7" type="ORF">G647_04509</name>
</gene>
<feature type="compositionally biased region" description="Basic residues" evidence="4">
    <location>
        <begin position="145"/>
        <end position="156"/>
    </location>
</feature>
<feature type="region of interest" description="Disordered" evidence="4">
    <location>
        <begin position="426"/>
        <end position="538"/>
    </location>
</feature>
<dbReference type="RefSeq" id="XP_008727073.1">
    <property type="nucleotide sequence ID" value="XM_008728851.1"/>
</dbReference>
<feature type="compositionally biased region" description="Basic and acidic residues" evidence="4">
    <location>
        <begin position="207"/>
        <end position="221"/>
    </location>
</feature>
<feature type="region of interest" description="Disordered" evidence="4">
    <location>
        <begin position="33"/>
        <end position="413"/>
    </location>
</feature>
<evidence type="ECO:0000256" key="4">
    <source>
        <dbReference type="SAM" id="MobiDB-lite"/>
    </source>
</evidence>
<keyword evidence="3" id="KW-0539">Nucleus</keyword>
<dbReference type="Pfam" id="PF15459">
    <property type="entry name" value="RRP14"/>
    <property type="match status" value="1"/>
</dbReference>
<evidence type="ECO:0000256" key="3">
    <source>
        <dbReference type="ARBA" id="ARBA00023242"/>
    </source>
</evidence>
<evidence type="ECO:0000259" key="5">
    <source>
        <dbReference type="Pfam" id="PF04935"/>
    </source>
</evidence>
<dbReference type="AlphaFoldDB" id="V9DGN8"/>
<dbReference type="PANTHER" id="PTHR14369">
    <property type="entry name" value="SURFEIT LOCUS PROTEIN 6"/>
    <property type="match status" value="1"/>
</dbReference>
<dbReference type="GO" id="GO:0003677">
    <property type="term" value="F:DNA binding"/>
    <property type="evidence" value="ECO:0007669"/>
    <property type="project" value="TreeGrafter"/>
</dbReference>
<feature type="compositionally biased region" description="Polar residues" evidence="4">
    <location>
        <begin position="172"/>
        <end position="184"/>
    </location>
</feature>
<feature type="compositionally biased region" description="Polar residues" evidence="4">
    <location>
        <begin position="241"/>
        <end position="254"/>
    </location>
</feature>
<feature type="compositionally biased region" description="Basic and acidic residues" evidence="4">
    <location>
        <begin position="298"/>
        <end position="353"/>
    </location>
</feature>
<evidence type="ECO:0000313" key="8">
    <source>
        <dbReference type="Proteomes" id="UP000030678"/>
    </source>
</evidence>
<dbReference type="GO" id="GO:0042273">
    <property type="term" value="P:ribosomal large subunit biogenesis"/>
    <property type="evidence" value="ECO:0007669"/>
    <property type="project" value="TreeGrafter"/>
</dbReference>
<dbReference type="GeneID" id="19983002"/>
<protein>
    <recommendedName>
        <fullName evidence="9">Ribosomal RNA-processing protein 14/surfeit locus protein 6 C-terminal domain-containing protein</fullName>
    </recommendedName>
</protein>
<dbReference type="InterPro" id="IPR029188">
    <property type="entry name" value="Rrp14_N"/>
</dbReference>
<feature type="domain" description="Ribosomal RNA-processing protein 14 N-terminal" evidence="6">
    <location>
        <begin position="8"/>
        <end position="58"/>
    </location>
</feature>
<feature type="domain" description="Ribosomal RNA-processing protein 14/surfeit locus protein 6 C-terminal" evidence="5">
    <location>
        <begin position="315"/>
        <end position="515"/>
    </location>
</feature>
<dbReference type="GO" id="GO:0005730">
    <property type="term" value="C:nucleolus"/>
    <property type="evidence" value="ECO:0007669"/>
    <property type="project" value="TreeGrafter"/>
</dbReference>
<dbReference type="GO" id="GO:0042274">
    <property type="term" value="P:ribosomal small subunit biogenesis"/>
    <property type="evidence" value="ECO:0007669"/>
    <property type="project" value="TreeGrafter"/>
</dbReference>
<dbReference type="Pfam" id="PF04935">
    <property type="entry name" value="SURF6"/>
    <property type="match status" value="1"/>
</dbReference>
<dbReference type="Proteomes" id="UP000030678">
    <property type="component" value="Unassembled WGS sequence"/>
</dbReference>
<feature type="compositionally biased region" description="Basic and acidic residues" evidence="4">
    <location>
        <begin position="453"/>
        <end position="462"/>
    </location>
</feature>
<dbReference type="GO" id="GO:0003723">
    <property type="term" value="F:RNA binding"/>
    <property type="evidence" value="ECO:0007669"/>
    <property type="project" value="TreeGrafter"/>
</dbReference>